<evidence type="ECO:0000313" key="3">
    <source>
        <dbReference type="Proteomes" id="UP000176864"/>
    </source>
</evidence>
<gene>
    <name evidence="2" type="ORF">A2751_01525</name>
</gene>
<dbReference type="Pfam" id="PF07963">
    <property type="entry name" value="N_methyl"/>
    <property type="match status" value="1"/>
</dbReference>
<feature type="transmembrane region" description="Helical" evidence="1">
    <location>
        <begin position="27"/>
        <end position="48"/>
    </location>
</feature>
<dbReference type="STRING" id="1817824.A2751_01525"/>
<dbReference type="InterPro" id="IPR012902">
    <property type="entry name" value="N_methyl_site"/>
</dbReference>
<reference evidence="2 3" key="1">
    <citation type="journal article" date="2016" name="Nat. Commun.">
        <title>Thousands of microbial genomes shed light on interconnected biogeochemical processes in an aquifer system.</title>
        <authorList>
            <person name="Anantharaman K."/>
            <person name="Brown C.T."/>
            <person name="Hug L.A."/>
            <person name="Sharon I."/>
            <person name="Castelle C.J."/>
            <person name="Probst A.J."/>
            <person name="Thomas B.C."/>
            <person name="Singh A."/>
            <person name="Wilkins M.J."/>
            <person name="Karaoz U."/>
            <person name="Brodie E.L."/>
            <person name="Williams K.H."/>
            <person name="Hubbard S.S."/>
            <person name="Banfield J.F."/>
        </authorList>
    </citation>
    <scope>NUCLEOTIDE SEQUENCE [LARGE SCALE GENOMIC DNA]</scope>
</reference>
<protein>
    <recommendedName>
        <fullName evidence="4">Type II secretion system protein</fullName>
    </recommendedName>
</protein>
<accession>A0A1F5NPC0</accession>
<dbReference type="Proteomes" id="UP000176864">
    <property type="component" value="Unassembled WGS sequence"/>
</dbReference>
<proteinExistence type="predicted"/>
<organism evidence="2 3">
    <name type="scientific">Candidatus Doudnabacteria bacterium RIFCSPHIGHO2_01_FULL_46_14</name>
    <dbReference type="NCBI Taxonomy" id="1817824"/>
    <lineage>
        <taxon>Bacteria</taxon>
        <taxon>Candidatus Doudnaibacteriota</taxon>
    </lineage>
</organism>
<evidence type="ECO:0008006" key="4">
    <source>
        <dbReference type="Google" id="ProtNLM"/>
    </source>
</evidence>
<dbReference type="EMBL" id="MFEK01000002">
    <property type="protein sequence ID" value="OGE79478.1"/>
    <property type="molecule type" value="Genomic_DNA"/>
</dbReference>
<keyword evidence="1" id="KW-1133">Transmembrane helix</keyword>
<sequence>MFFNRSSLIAHRSSAASQRGQTLIETVVALFILTTGLAAGLTLAVYALSSSSVSSNKVLASALAREGLEGVRRMRDSNWLAGNLNDCNGQICYANWLSQVYNITGSGSGTTYRLMFNPSSFDAGKWTLAPAGVGTDYRLYLYGGSGYTHVYNGWHSSPFFRQIIITNQSTASPYDATSPLMSVKSIVWWWDENCPMELSNPALTVCKVVAEEYLTNWKNY</sequence>
<comment type="caution">
    <text evidence="2">The sequence shown here is derived from an EMBL/GenBank/DDBJ whole genome shotgun (WGS) entry which is preliminary data.</text>
</comment>
<name>A0A1F5NPC0_9BACT</name>
<keyword evidence="1" id="KW-0472">Membrane</keyword>
<keyword evidence="1" id="KW-0812">Transmembrane</keyword>
<evidence type="ECO:0000313" key="2">
    <source>
        <dbReference type="EMBL" id="OGE79478.1"/>
    </source>
</evidence>
<dbReference type="AlphaFoldDB" id="A0A1F5NPC0"/>
<evidence type="ECO:0000256" key="1">
    <source>
        <dbReference type="SAM" id="Phobius"/>
    </source>
</evidence>